<dbReference type="InterPro" id="IPR049404">
    <property type="entry name" value="EDC4_C"/>
</dbReference>
<dbReference type="PANTHER" id="PTHR15598">
    <property type="entry name" value="ENHANCER OF MRNA-DECAPPING PROTEIN 4"/>
    <property type="match status" value="1"/>
</dbReference>
<dbReference type="InterPro" id="IPR036322">
    <property type="entry name" value="WD40_repeat_dom_sf"/>
</dbReference>
<evidence type="ECO:0000259" key="12">
    <source>
        <dbReference type="Pfam" id="PF21289"/>
    </source>
</evidence>
<feature type="compositionally biased region" description="Polar residues" evidence="10">
    <location>
        <begin position="920"/>
        <end position="940"/>
    </location>
</feature>
<dbReference type="STRING" id="43335.A0A4U5P369"/>
<feature type="repeat" description="WD" evidence="9">
    <location>
        <begin position="261"/>
        <end position="303"/>
    </location>
</feature>
<keyword evidence="3" id="KW-0963">Cytoplasm</keyword>
<evidence type="ECO:0000256" key="7">
    <source>
        <dbReference type="ARBA" id="ARBA00022737"/>
    </source>
</evidence>
<evidence type="ECO:0000259" key="11">
    <source>
        <dbReference type="Pfam" id="PF16529"/>
    </source>
</evidence>
<dbReference type="FunFam" id="2.130.10.10:FF:000232">
    <property type="entry name" value="enhancer of mRNA-decapping protein 4"/>
    <property type="match status" value="1"/>
</dbReference>
<dbReference type="PROSITE" id="PS50082">
    <property type="entry name" value="WD_REPEATS_2"/>
    <property type="match status" value="2"/>
</dbReference>
<protein>
    <submittedName>
        <fullName evidence="13">Enhancer of mRNA-decapping protein 4</fullName>
    </submittedName>
</protein>
<organism evidence="13">
    <name type="scientific">Populus alba</name>
    <name type="common">White poplar</name>
    <dbReference type="NCBI Taxonomy" id="43335"/>
    <lineage>
        <taxon>Eukaryota</taxon>
        <taxon>Viridiplantae</taxon>
        <taxon>Streptophyta</taxon>
        <taxon>Embryophyta</taxon>
        <taxon>Tracheophyta</taxon>
        <taxon>Spermatophyta</taxon>
        <taxon>Magnoliopsida</taxon>
        <taxon>eudicotyledons</taxon>
        <taxon>Gunneridae</taxon>
        <taxon>Pentapetalae</taxon>
        <taxon>rosids</taxon>
        <taxon>fabids</taxon>
        <taxon>Malpighiales</taxon>
        <taxon>Salicaceae</taxon>
        <taxon>Saliceae</taxon>
        <taxon>Populus</taxon>
    </lineage>
</organism>
<feature type="compositionally biased region" description="Basic and acidic residues" evidence="10">
    <location>
        <begin position="880"/>
        <end position="892"/>
    </location>
</feature>
<comment type="subcellular location">
    <subcellularLocation>
        <location evidence="1">Cytoplasm</location>
        <location evidence="1">P-body</location>
    </subcellularLocation>
</comment>
<feature type="domain" description="Enhancer of mRNA-decapping protein 4 WD40 repeat region" evidence="11">
    <location>
        <begin position="214"/>
        <end position="526"/>
    </location>
</feature>
<sequence>MASPNPQHQQQQPQPQPPPFDMHKFFMHTSTPPPPQNPSSSPSPPPPNLIMIPPPQQIPSSSYPSSTGTHHFPHYPNFPFPFPPQQQQFQPPYPLQQNPNPSNPPPLANPQRSLSYPTPPITPNQQLQDRSGAEIMALLRTPQNQEPPPIPPPAAPAQDFSGALSNSNNIFSGPIRMPSSSSSKMPKGRRVTGENVVYDVDVRLQGEAQPQLEVTPITKYFSDPQLCLGRQIAVNRTYICYGLKQGNIRILNINTALRSLFRTHSQRVTDMAFFAEDVHLLASAGIDGRINVWKISEGSDVEDKPQITVQNIIAVQIVGEGETKNPRVCWHCYKQEILVVGVGKRVLRIDTNKVGKGEVYSSEAPLQCTVDKLIDGVQFVGKHDGEVTDLSMCQWMTTRLVSASMDGTIKIWEDHKASPLVVLRPHDSQPVYSATFLTATDRPDHIILVTAGPQNREIKIWASASEEGWLLPNDSDSLNCTQTLELKSSAEPRAEEAFFNQVVALSQMGLILLANAKRSAIYAVHLDYGPNPASTSMDYISEFTVTMPILSLTGTSDVVHGQSVAQVYCVQTQAIQQYTLELCQCLPPLMENVGSERSDSSVLHGVPNADGYAALESHGRKYSDVLMSSTSVDVTTPQQDAPASNMDPRTIALSSSTSDADIVCVPSPPLPLRPRLSRGLAEFAVGGMFEPSPASSNQGFNQPAIDYSVDQQMDTICSNLSNVPSLDGDSRNDEKKIVQDNSTTLNPPVTFKHPTHLITPSEILMGASSSEITNVNEGKSEVDSNVQDVVVNNDVANAEVEVKTVGETIATRDDEFNLRGESKRPVFENKEKIFCSQASDLGVEMTRECCALQPDKNIEESGQVDGDGISESLAPPSHAGGDEVHDSTKDVSGKVSESTVSTVVPLSTTPSTKGKKQKGKNSQASGSTSQSPRAFNSTDSLNEPVGANLLSVEGAFPRFLAMQEAINQLVITQKEMNKQMSNMVAIPVSKECRRLETTLGRNIEKAIKANTDALWARFQEENAKNEKLLRDRTQQITSLILNFINKDLAAMLEKALKKELASVGQGVVRTISPVIEKTVSSVIIESFQVRYLKIRCIFFQKLTIFLPMFFFLQRGVGDKAVNQLEKSVNSKLEATVARQIQAQFQTSGKQALQDSLKAGLEASVIPAFEMSCKAMFDQVDATFRKGMVEHTAATQQHFESAHSSLALTLRESINSASSLTKTLSTELADSQRQLLAIATNSGATNPLATQPSNGPLASFHEKVETPLDPTKELKRLISEQKYEAAFTIVLQRSDVAMVSWLCSQVDLQSIMAMSPPPLSQGVLLSLLQQLACDVSKETPRKLEWMTAVAAAIQPTDQMIAYYARPIVEQVCEILNRLRSSAGVTGAEITSIRILTHVVNYLLVACK</sequence>
<evidence type="ECO:0000256" key="3">
    <source>
        <dbReference type="ARBA" id="ARBA00022490"/>
    </source>
</evidence>
<feature type="repeat" description="WD" evidence="9">
    <location>
        <begin position="380"/>
        <end position="413"/>
    </location>
</feature>
<dbReference type="Gene3D" id="2.130.10.10">
    <property type="entry name" value="YVTN repeat-like/Quinoprotein amine dehydrogenase"/>
    <property type="match status" value="1"/>
</dbReference>
<dbReference type="Pfam" id="PF21289">
    <property type="entry name" value="EDC4_C"/>
    <property type="match status" value="1"/>
</dbReference>
<evidence type="ECO:0000256" key="10">
    <source>
        <dbReference type="SAM" id="MobiDB-lite"/>
    </source>
</evidence>
<comment type="caution">
    <text evidence="13">The sequence shown here is derived from an EMBL/GenBank/DDBJ whole genome shotgun (WGS) entry which is preliminary data.</text>
</comment>
<feature type="compositionally biased region" description="Low complexity" evidence="10">
    <location>
        <begin position="58"/>
        <end position="67"/>
    </location>
</feature>
<keyword evidence="5 9" id="KW-0853">WD repeat</keyword>
<feature type="compositionally biased region" description="Pro residues" evidence="10">
    <location>
        <begin position="31"/>
        <end position="57"/>
    </location>
</feature>
<feature type="region of interest" description="Disordered" evidence="10">
    <location>
        <begin position="856"/>
        <end position="940"/>
    </location>
</feature>
<feature type="domain" description="Enhancer of mRNA-decapping protein 4 C-terminal" evidence="12">
    <location>
        <begin position="1274"/>
        <end position="1376"/>
    </location>
</feature>
<reference evidence="13" key="1">
    <citation type="submission" date="2018-10" db="EMBL/GenBank/DDBJ databases">
        <title>Population genomic analysis revealed the cold adaptation of white poplar.</title>
        <authorList>
            <person name="Liu Y.-J."/>
        </authorList>
    </citation>
    <scope>NUCLEOTIDE SEQUENCE [LARGE SCALE GENOMIC DNA]</scope>
    <source>
        <strain evidence="13">PAL-ZL1</strain>
    </source>
</reference>
<dbReference type="Gene3D" id="1.10.220.100">
    <property type="entry name" value="conserved c-terminal region of ge- 1"/>
    <property type="match status" value="1"/>
</dbReference>
<dbReference type="SMART" id="SM00320">
    <property type="entry name" value="WD40"/>
    <property type="match status" value="3"/>
</dbReference>
<dbReference type="SUPFAM" id="SSF50978">
    <property type="entry name" value="WD40 repeat-like"/>
    <property type="match status" value="1"/>
</dbReference>
<evidence type="ECO:0000256" key="1">
    <source>
        <dbReference type="ARBA" id="ARBA00004201"/>
    </source>
</evidence>
<evidence type="ECO:0000256" key="6">
    <source>
        <dbReference type="ARBA" id="ARBA00022664"/>
    </source>
</evidence>
<dbReference type="InterPro" id="IPR015943">
    <property type="entry name" value="WD40/YVTN_repeat-like_dom_sf"/>
</dbReference>
<evidence type="ECO:0000256" key="5">
    <source>
        <dbReference type="ARBA" id="ARBA00022574"/>
    </source>
</evidence>
<keyword evidence="8" id="KW-0175">Coiled coil</keyword>
<dbReference type="GO" id="GO:0000932">
    <property type="term" value="C:P-body"/>
    <property type="evidence" value="ECO:0007669"/>
    <property type="project" value="UniProtKB-SubCell"/>
</dbReference>
<keyword evidence="7" id="KW-0677">Repeat</keyword>
<evidence type="ECO:0000256" key="9">
    <source>
        <dbReference type="PROSITE-ProRule" id="PRU00221"/>
    </source>
</evidence>
<feature type="compositionally biased region" description="Low complexity" evidence="10">
    <location>
        <begin position="1"/>
        <end position="13"/>
    </location>
</feature>
<keyword evidence="6" id="KW-0507">mRNA processing</keyword>
<accession>A0A4U5P369</accession>
<dbReference type="PROSITE" id="PS50294">
    <property type="entry name" value="WD_REPEATS_REGION"/>
    <property type="match status" value="1"/>
</dbReference>
<feature type="region of interest" description="Disordered" evidence="10">
    <location>
        <begin position="1"/>
        <end position="126"/>
    </location>
</feature>
<dbReference type="GO" id="GO:0006397">
    <property type="term" value="P:mRNA processing"/>
    <property type="evidence" value="ECO:0007669"/>
    <property type="project" value="UniProtKB-KW"/>
</dbReference>
<feature type="region of interest" description="Disordered" evidence="10">
    <location>
        <begin position="142"/>
        <end position="164"/>
    </location>
</feature>
<dbReference type="Pfam" id="PF16529">
    <property type="entry name" value="Ge1_WD40"/>
    <property type="match status" value="1"/>
</dbReference>
<dbReference type="EMBL" id="RCHU01000896">
    <property type="protein sequence ID" value="TKR90061.1"/>
    <property type="molecule type" value="Genomic_DNA"/>
</dbReference>
<dbReference type="InterPro" id="IPR044938">
    <property type="entry name" value="EDC4_C_sf"/>
</dbReference>
<dbReference type="InterPro" id="IPR032401">
    <property type="entry name" value="EDC4_WD40"/>
</dbReference>
<feature type="compositionally biased region" description="Low complexity" evidence="10">
    <location>
        <begin position="85"/>
        <end position="100"/>
    </location>
</feature>
<dbReference type="InterPro" id="IPR001680">
    <property type="entry name" value="WD40_rpt"/>
</dbReference>
<evidence type="ECO:0000256" key="4">
    <source>
        <dbReference type="ARBA" id="ARBA00022553"/>
    </source>
</evidence>
<feature type="compositionally biased region" description="Pro residues" evidence="10">
    <location>
        <begin position="145"/>
        <end position="155"/>
    </location>
</feature>
<dbReference type="PANTHER" id="PTHR15598:SF5">
    <property type="entry name" value="ENHANCER OF MRNA-DECAPPING PROTEIN 4"/>
    <property type="match status" value="1"/>
</dbReference>
<proteinExistence type="inferred from homology"/>
<dbReference type="InterPro" id="IPR045152">
    <property type="entry name" value="EDC4-like"/>
</dbReference>
<evidence type="ECO:0000256" key="8">
    <source>
        <dbReference type="ARBA" id="ARBA00023054"/>
    </source>
</evidence>
<evidence type="ECO:0000256" key="2">
    <source>
        <dbReference type="ARBA" id="ARBA00009639"/>
    </source>
</evidence>
<dbReference type="FunFam" id="1.10.220.100:FF:000001">
    <property type="entry name" value="Enhancer of mRNA-decapping protein 4"/>
    <property type="match status" value="1"/>
</dbReference>
<evidence type="ECO:0000313" key="13">
    <source>
        <dbReference type="EMBL" id="TKR90061.1"/>
    </source>
</evidence>
<keyword evidence="4" id="KW-0597">Phosphoprotein</keyword>
<comment type="similarity">
    <text evidence="2">Belongs to the WD repeat EDC4 family.</text>
</comment>
<dbReference type="GO" id="GO:0031087">
    <property type="term" value="P:deadenylation-independent decapping of nuclear-transcribed mRNA"/>
    <property type="evidence" value="ECO:0007669"/>
    <property type="project" value="InterPro"/>
</dbReference>
<name>A0A4U5P369_POPAL</name>
<feature type="compositionally biased region" description="Low complexity" evidence="10">
    <location>
        <begin position="893"/>
        <end position="912"/>
    </location>
</feature>
<gene>
    <name evidence="13" type="ORF">D5086_0000237090</name>
</gene>